<organism evidence="13 14">
    <name type="scientific">Phycomyces blakesleeanus (strain ATCC 8743b / DSM 1359 / FGSC 10004 / NBRC 33097 / NRRL 1555)</name>
    <dbReference type="NCBI Taxonomy" id="763407"/>
    <lineage>
        <taxon>Eukaryota</taxon>
        <taxon>Fungi</taxon>
        <taxon>Fungi incertae sedis</taxon>
        <taxon>Mucoromycota</taxon>
        <taxon>Mucoromycotina</taxon>
        <taxon>Mucoromycetes</taxon>
        <taxon>Mucorales</taxon>
        <taxon>Phycomycetaceae</taxon>
        <taxon>Phycomyces</taxon>
    </lineage>
</organism>
<feature type="transmembrane region" description="Helical" evidence="11">
    <location>
        <begin position="12"/>
        <end position="31"/>
    </location>
</feature>
<dbReference type="PANTHER" id="PTHR13046:SF0">
    <property type="entry name" value="CAAX PRENYL PROTEASE 2"/>
    <property type="match status" value="1"/>
</dbReference>
<dbReference type="AlphaFoldDB" id="A0A163DST1"/>
<keyword evidence="4 11" id="KW-0812">Transmembrane</keyword>
<feature type="transmembrane region" description="Helical" evidence="11">
    <location>
        <begin position="52"/>
        <end position="70"/>
    </location>
</feature>
<feature type="domain" description="CAAX prenyl protease 2/Lysostaphin resistance protein A-like" evidence="12">
    <location>
        <begin position="152"/>
        <end position="256"/>
    </location>
</feature>
<dbReference type="EMBL" id="KV440981">
    <property type="protein sequence ID" value="OAD73210.1"/>
    <property type="molecule type" value="Genomic_DNA"/>
</dbReference>
<evidence type="ECO:0000256" key="7">
    <source>
        <dbReference type="ARBA" id="ARBA00022989"/>
    </source>
</evidence>
<keyword evidence="8 11" id="KW-0472">Membrane</keyword>
<evidence type="ECO:0000256" key="1">
    <source>
        <dbReference type="ARBA" id="ARBA00004477"/>
    </source>
</evidence>
<dbReference type="PANTHER" id="PTHR13046">
    <property type="entry name" value="PROTEASE U48 CAAX PRENYL PROTEASE RCE1"/>
    <property type="match status" value="1"/>
</dbReference>
<evidence type="ECO:0000256" key="10">
    <source>
        <dbReference type="ARBA" id="ARBA00049729"/>
    </source>
</evidence>
<feature type="transmembrane region" description="Helical" evidence="11">
    <location>
        <begin position="215"/>
        <end position="238"/>
    </location>
</feature>
<comment type="catalytic activity">
    <reaction evidence="9">
        <text>Hydrolyzes the peptide bond -P2-(S-farnesyl or geranylgeranyl)C-P1'-P2'-P3'-COOH where P1' and P2' are amino acids with aliphatic sidechains and P3' is any C-terminal residue.</text>
        <dbReference type="EC" id="3.4.26.1"/>
    </reaction>
</comment>
<reference evidence="14" key="1">
    <citation type="submission" date="2015-06" db="EMBL/GenBank/DDBJ databases">
        <title>Expansion of signal transduction pathways in fungi by whole-genome duplication.</title>
        <authorList>
            <consortium name="DOE Joint Genome Institute"/>
            <person name="Corrochano L.M."/>
            <person name="Kuo A."/>
            <person name="Marcet-Houben M."/>
            <person name="Polaino S."/>
            <person name="Salamov A."/>
            <person name="Villalobos J.M."/>
            <person name="Alvarez M.I."/>
            <person name="Avalos J."/>
            <person name="Benito E.P."/>
            <person name="Benoit I."/>
            <person name="Burger G."/>
            <person name="Camino L.P."/>
            <person name="Canovas D."/>
            <person name="Cerda-Olmedo E."/>
            <person name="Cheng J.-F."/>
            <person name="Dominguez A."/>
            <person name="Elias M."/>
            <person name="Eslava A.P."/>
            <person name="Glaser F."/>
            <person name="Grimwood J."/>
            <person name="Gutierrez G."/>
            <person name="Heitman J."/>
            <person name="Henrissat B."/>
            <person name="Iturriaga E.A."/>
            <person name="Lang B.F."/>
            <person name="Lavin J.L."/>
            <person name="Lee S."/>
            <person name="Li W."/>
            <person name="Lindquist E."/>
            <person name="Lopez-Garcia S."/>
            <person name="Luque E.M."/>
            <person name="Marcos A.T."/>
            <person name="Martin J."/>
            <person name="McCluskey K."/>
            <person name="Medina H.R."/>
            <person name="Miralles-Duran A."/>
            <person name="Miyazaki A."/>
            <person name="Munoz-Torres E."/>
            <person name="Oguiza J.A."/>
            <person name="Ohm R."/>
            <person name="Olmedo M."/>
            <person name="Orejas M."/>
            <person name="Ortiz-Castellanos L."/>
            <person name="Pisabarro A.G."/>
            <person name="Rodriguez-Romero J."/>
            <person name="Ruiz-Herrera J."/>
            <person name="Ruiz-Vazquez R."/>
            <person name="Sanz C."/>
            <person name="Schackwitz W."/>
            <person name="Schmutz J."/>
            <person name="Shahriari M."/>
            <person name="Shelest E."/>
            <person name="Silva-Franco F."/>
            <person name="Soanes D."/>
            <person name="Syed K."/>
            <person name="Tagua V.G."/>
            <person name="Talbot N.J."/>
            <person name="Thon M."/>
            <person name="De vries R.P."/>
            <person name="Wiebenga A."/>
            <person name="Yadav J.S."/>
            <person name="Braun E.L."/>
            <person name="Baker S."/>
            <person name="Garre V."/>
            <person name="Horwitz B."/>
            <person name="Torres-Martinez S."/>
            <person name="Idnurm A."/>
            <person name="Herrera-Estrella A."/>
            <person name="Gabaldon T."/>
            <person name="Grigoriev I.V."/>
        </authorList>
    </citation>
    <scope>NUCLEOTIDE SEQUENCE [LARGE SCALE GENOMIC DNA]</scope>
    <source>
        <strain evidence="14">NRRL 1555(-)</strain>
    </source>
</reference>
<dbReference type="GO" id="GO:0004222">
    <property type="term" value="F:metalloendopeptidase activity"/>
    <property type="evidence" value="ECO:0007669"/>
    <property type="project" value="InterPro"/>
</dbReference>
<dbReference type="Proteomes" id="UP000077315">
    <property type="component" value="Unassembled WGS sequence"/>
</dbReference>
<dbReference type="FunCoup" id="A0A163DST1">
    <property type="interactions" value="351"/>
</dbReference>
<dbReference type="InParanoid" id="A0A163DST1"/>
<protein>
    <recommendedName>
        <fullName evidence="10">intramembrane prenyl-peptidase Rce1</fullName>
        <ecNumber evidence="10">3.4.26.1</ecNumber>
    </recommendedName>
</protein>
<evidence type="ECO:0000256" key="6">
    <source>
        <dbReference type="ARBA" id="ARBA00022824"/>
    </source>
</evidence>
<feature type="transmembrane region" description="Helical" evidence="11">
    <location>
        <begin position="287"/>
        <end position="307"/>
    </location>
</feature>
<evidence type="ECO:0000313" key="14">
    <source>
        <dbReference type="Proteomes" id="UP000077315"/>
    </source>
</evidence>
<comment type="similarity">
    <text evidence="2">Belongs to the peptidase U48 family.</text>
</comment>
<dbReference type="EC" id="3.4.26.1" evidence="10"/>
<proteinExistence type="inferred from homology"/>
<evidence type="ECO:0000256" key="4">
    <source>
        <dbReference type="ARBA" id="ARBA00022692"/>
    </source>
</evidence>
<dbReference type="STRING" id="763407.A0A163DST1"/>
<evidence type="ECO:0000256" key="2">
    <source>
        <dbReference type="ARBA" id="ARBA00006897"/>
    </source>
</evidence>
<name>A0A163DST1_PHYB8</name>
<sequence length="319" mass="36685">MELTNGLVNTLLANTTCGSFALIYIAGFYLFRDASANLSRDHPKTIASRIKSVILASIVIPIIVWSELYMSGTFGNMSIKNQISSMSIRLGLYDPTNSWHIIHIISPLLLTMILFLGPLTLLWFEEELPFQQNFNFQKDAVEHLRSLEGQRNYIAAPFTEEFVFRACEIALLYQAGHSKKYLIFISPIWFGTAHLHHVWEKYRQYGSNKKALKRALLSSSFQFAYTTVFGWYASFVFVRTGSVWPPFLCHSFCNMMGFPNVEGISYQKKWEQIAQVIVYLHVHMVDLVIWANYIVGVILFYNLIYYLTPSASQSGSIYW</sequence>
<keyword evidence="3" id="KW-0645">Protease</keyword>
<keyword evidence="6" id="KW-0256">Endoplasmic reticulum</keyword>
<dbReference type="Pfam" id="PF02517">
    <property type="entry name" value="Rce1-like"/>
    <property type="match status" value="1"/>
</dbReference>
<feature type="transmembrane region" description="Helical" evidence="11">
    <location>
        <begin position="101"/>
        <end position="124"/>
    </location>
</feature>
<gene>
    <name evidence="13" type="ORF">PHYBLDRAFT_145613</name>
</gene>
<dbReference type="InterPro" id="IPR039731">
    <property type="entry name" value="Rce1"/>
</dbReference>
<evidence type="ECO:0000256" key="3">
    <source>
        <dbReference type="ARBA" id="ARBA00022670"/>
    </source>
</evidence>
<evidence type="ECO:0000259" key="12">
    <source>
        <dbReference type="Pfam" id="PF02517"/>
    </source>
</evidence>
<keyword evidence="7 11" id="KW-1133">Transmembrane helix</keyword>
<comment type="subcellular location">
    <subcellularLocation>
        <location evidence="1">Endoplasmic reticulum membrane</location>
        <topology evidence="1">Multi-pass membrane protein</topology>
    </subcellularLocation>
</comment>
<dbReference type="OrthoDB" id="271604at2759"/>
<dbReference type="GO" id="GO:0071586">
    <property type="term" value="P:CAAX-box protein processing"/>
    <property type="evidence" value="ECO:0007669"/>
    <property type="project" value="InterPro"/>
</dbReference>
<dbReference type="VEuPathDB" id="FungiDB:PHYBLDRAFT_145613"/>
<keyword evidence="5" id="KW-0378">Hydrolase</keyword>
<evidence type="ECO:0000256" key="5">
    <source>
        <dbReference type="ARBA" id="ARBA00022801"/>
    </source>
</evidence>
<evidence type="ECO:0000256" key="11">
    <source>
        <dbReference type="SAM" id="Phobius"/>
    </source>
</evidence>
<evidence type="ECO:0000256" key="9">
    <source>
        <dbReference type="ARBA" id="ARBA00047280"/>
    </source>
</evidence>
<keyword evidence="14" id="KW-1185">Reference proteome</keyword>
<evidence type="ECO:0000256" key="8">
    <source>
        <dbReference type="ARBA" id="ARBA00023136"/>
    </source>
</evidence>
<dbReference type="GeneID" id="28992396"/>
<dbReference type="RefSeq" id="XP_018291250.1">
    <property type="nucleotide sequence ID" value="XM_018431490.1"/>
</dbReference>
<dbReference type="InterPro" id="IPR003675">
    <property type="entry name" value="Rce1/LyrA-like_dom"/>
</dbReference>
<accession>A0A163DST1</accession>
<evidence type="ECO:0000313" key="13">
    <source>
        <dbReference type="EMBL" id="OAD73210.1"/>
    </source>
</evidence>
<dbReference type="GO" id="GO:0005789">
    <property type="term" value="C:endoplasmic reticulum membrane"/>
    <property type="evidence" value="ECO:0007669"/>
    <property type="project" value="UniProtKB-SubCell"/>
</dbReference>